<sequence length="91" mass="10187">MMLIGPILIALIPVVIILELTRWLSKKEFPFWIIITPGIVSIMVAINLFYSGFVNLRGFVGLSYGILALFLIMTGFKSLFIGKNIGYDGYI</sequence>
<evidence type="ECO:0000256" key="1">
    <source>
        <dbReference type="SAM" id="Phobius"/>
    </source>
</evidence>
<comment type="caution">
    <text evidence="2">The sequence shown here is derived from an EMBL/GenBank/DDBJ whole genome shotgun (WGS) entry which is preliminary data.</text>
</comment>
<evidence type="ECO:0000313" key="3">
    <source>
        <dbReference type="Proteomes" id="UP000050668"/>
    </source>
</evidence>
<dbReference type="EMBL" id="LGRV01000003">
    <property type="protein sequence ID" value="KOS68751.1"/>
    <property type="molecule type" value="Genomic_DNA"/>
</dbReference>
<feature type="transmembrane region" description="Helical" evidence="1">
    <location>
        <begin position="56"/>
        <end position="76"/>
    </location>
</feature>
<name>A0ABR5K1H6_9BACI</name>
<protein>
    <submittedName>
        <fullName evidence="2">Preprotein translocase subunit SecD/SecF</fullName>
    </submittedName>
</protein>
<reference evidence="3" key="1">
    <citation type="submission" date="2015-07" db="EMBL/GenBank/DDBJ databases">
        <title>Fjat-14205 dsm 2895.</title>
        <authorList>
            <person name="Liu B."/>
            <person name="Wang J."/>
            <person name="Zhu Y."/>
            <person name="Liu G."/>
            <person name="Chen Q."/>
            <person name="Chen Z."/>
            <person name="Lan J."/>
            <person name="Che J."/>
            <person name="Ge C."/>
            <person name="Shi H."/>
            <person name="Pan Z."/>
            <person name="Liu X."/>
        </authorList>
    </citation>
    <scope>NUCLEOTIDE SEQUENCE [LARGE SCALE GENOMIC DNA]</scope>
    <source>
        <strain evidence="3">DSM 25560</strain>
    </source>
</reference>
<gene>
    <name evidence="2" type="ORF">AEA09_09510</name>
</gene>
<accession>A0ABR5K1H6</accession>
<keyword evidence="1" id="KW-0472">Membrane</keyword>
<feature type="transmembrane region" description="Helical" evidence="1">
    <location>
        <begin position="6"/>
        <end position="24"/>
    </location>
</feature>
<evidence type="ECO:0000313" key="2">
    <source>
        <dbReference type="EMBL" id="KOS68751.1"/>
    </source>
</evidence>
<proteinExistence type="predicted"/>
<keyword evidence="1" id="KW-1133">Transmembrane helix</keyword>
<keyword evidence="1" id="KW-0812">Transmembrane</keyword>
<keyword evidence="3" id="KW-1185">Reference proteome</keyword>
<dbReference type="Proteomes" id="UP000050668">
    <property type="component" value="Unassembled WGS sequence"/>
</dbReference>
<organism evidence="2 3">
    <name type="scientific">Lysinibacillus contaminans</name>
    <dbReference type="NCBI Taxonomy" id="1293441"/>
    <lineage>
        <taxon>Bacteria</taxon>
        <taxon>Bacillati</taxon>
        <taxon>Bacillota</taxon>
        <taxon>Bacilli</taxon>
        <taxon>Bacillales</taxon>
        <taxon>Bacillaceae</taxon>
        <taxon>Lysinibacillus</taxon>
    </lineage>
</organism>
<feature type="transmembrane region" description="Helical" evidence="1">
    <location>
        <begin position="31"/>
        <end position="50"/>
    </location>
</feature>
<dbReference type="RefSeq" id="WP_156312122.1">
    <property type="nucleotide sequence ID" value="NZ_LGRV01000003.1"/>
</dbReference>